<dbReference type="PROSITE" id="PS51755">
    <property type="entry name" value="OMPR_PHOB"/>
    <property type="match status" value="1"/>
</dbReference>
<dbReference type="GO" id="GO:0000160">
    <property type="term" value="P:phosphorelay signal transduction system"/>
    <property type="evidence" value="ECO:0007669"/>
    <property type="project" value="InterPro"/>
</dbReference>
<feature type="domain" description="OmpR/PhoB-type" evidence="6">
    <location>
        <begin position="1"/>
        <end position="87"/>
    </location>
</feature>
<gene>
    <name evidence="7" type="ORF">ISU07_08590</name>
</gene>
<dbReference type="GO" id="GO:0006355">
    <property type="term" value="P:regulation of DNA-templated transcription"/>
    <property type="evidence" value="ECO:0007669"/>
    <property type="project" value="InterPro"/>
</dbReference>
<dbReference type="InterPro" id="IPR001867">
    <property type="entry name" value="OmpR/PhoB-type_DNA-bd"/>
</dbReference>
<accession>A0A930YDX6</accession>
<evidence type="ECO:0000256" key="5">
    <source>
        <dbReference type="PROSITE-ProRule" id="PRU01091"/>
    </source>
</evidence>
<dbReference type="SUPFAM" id="SSF46894">
    <property type="entry name" value="C-terminal effector domain of the bipartite response regulators"/>
    <property type="match status" value="1"/>
</dbReference>
<dbReference type="RefSeq" id="WP_194706352.1">
    <property type="nucleotide sequence ID" value="NZ_JADKPN010000003.1"/>
</dbReference>
<dbReference type="SMART" id="SM00862">
    <property type="entry name" value="Trans_reg_C"/>
    <property type="match status" value="1"/>
</dbReference>
<reference evidence="7" key="1">
    <citation type="submission" date="2020-11" db="EMBL/GenBank/DDBJ databases">
        <title>Nocardioides sp. nov., isolated from Soil of Cynanchum wilfordii Hemsley rhizosphere.</title>
        <authorList>
            <person name="Lee J.-S."/>
            <person name="Suh M.K."/>
            <person name="Kim J.-S."/>
        </authorList>
    </citation>
    <scope>NUCLEOTIDE SEQUENCE</scope>
    <source>
        <strain evidence="7">KCTC 19275</strain>
    </source>
</reference>
<dbReference type="InterPro" id="IPR027417">
    <property type="entry name" value="P-loop_NTPase"/>
</dbReference>
<dbReference type="SMART" id="SM01043">
    <property type="entry name" value="BTAD"/>
    <property type="match status" value="1"/>
</dbReference>
<dbReference type="SUPFAM" id="SSF48452">
    <property type="entry name" value="TPR-like"/>
    <property type="match status" value="1"/>
</dbReference>
<dbReference type="GO" id="GO:0003677">
    <property type="term" value="F:DNA binding"/>
    <property type="evidence" value="ECO:0007669"/>
    <property type="project" value="UniProtKB-UniRule"/>
</dbReference>
<dbReference type="Gene3D" id="2.130.10.10">
    <property type="entry name" value="YVTN repeat-like/Quinoprotein amine dehydrogenase"/>
    <property type="match status" value="1"/>
</dbReference>
<dbReference type="Pfam" id="PF03704">
    <property type="entry name" value="BTAD"/>
    <property type="match status" value="1"/>
</dbReference>
<protein>
    <submittedName>
        <fullName evidence="7">Winged helix-turn-helix domain-containing protein</fullName>
    </submittedName>
</protein>
<dbReference type="Proteomes" id="UP000640489">
    <property type="component" value="Unassembled WGS sequence"/>
</dbReference>
<dbReference type="InterPro" id="IPR016032">
    <property type="entry name" value="Sig_transdc_resp-reg_C-effctor"/>
</dbReference>
<comment type="similarity">
    <text evidence="1">Belongs to the AfsR/DnrI/RedD regulatory family.</text>
</comment>
<organism evidence="7 8">
    <name type="scientific">Nocardioides islandensis</name>
    <dbReference type="NCBI Taxonomy" id="433663"/>
    <lineage>
        <taxon>Bacteria</taxon>
        <taxon>Bacillati</taxon>
        <taxon>Actinomycetota</taxon>
        <taxon>Actinomycetes</taxon>
        <taxon>Propionibacteriales</taxon>
        <taxon>Nocardioidaceae</taxon>
        <taxon>Nocardioides</taxon>
    </lineage>
</organism>
<dbReference type="PANTHER" id="PTHR35807">
    <property type="entry name" value="TRANSCRIPTIONAL REGULATOR REDD-RELATED"/>
    <property type="match status" value="1"/>
</dbReference>
<dbReference type="InterPro" id="IPR011990">
    <property type="entry name" value="TPR-like_helical_dom_sf"/>
</dbReference>
<keyword evidence="2" id="KW-0805">Transcription regulation</keyword>
<evidence type="ECO:0000256" key="4">
    <source>
        <dbReference type="ARBA" id="ARBA00023163"/>
    </source>
</evidence>
<dbReference type="Gene3D" id="1.25.40.10">
    <property type="entry name" value="Tetratricopeptide repeat domain"/>
    <property type="match status" value="1"/>
</dbReference>
<dbReference type="InterPro" id="IPR036388">
    <property type="entry name" value="WH-like_DNA-bd_sf"/>
</dbReference>
<keyword evidence="3 5" id="KW-0238">DNA-binding</keyword>
<dbReference type="SUPFAM" id="SSF52540">
    <property type="entry name" value="P-loop containing nucleoside triphosphate hydrolases"/>
    <property type="match status" value="1"/>
</dbReference>
<dbReference type="Gene3D" id="1.10.10.10">
    <property type="entry name" value="Winged helix-like DNA-binding domain superfamily/Winged helix DNA-binding domain"/>
    <property type="match status" value="1"/>
</dbReference>
<dbReference type="InterPro" id="IPR051677">
    <property type="entry name" value="AfsR-DnrI-RedD_regulator"/>
</dbReference>
<dbReference type="InterPro" id="IPR049052">
    <property type="entry name" value="nSTAND1"/>
</dbReference>
<sequence length="1396" mass="149508">MRRLRVLGPLEVDDSGKALGPRDRVVVSALALRPGERVDAEILAEALWGEQPPPSWPKVVQGCVSRLRQALGVDAIETVAGGYRLAADRLDLDRQQFEDLVTRAEEHLARRSPERAVPLLREALALWRGPAFDSLEEWLPGRLEAVRLGQLRLSAEEDLLQARLDAGDHLGVAADGTVLTGQQPFRERRWALLALAQYRGGRQADALASIRAARRALGQELGLDPGSELVTLESRILAQDPSLAADHEVRIAGQACPWKGLEPYLEGDGDTFFGRDADVVACLARLDEAPILVVSGPSGSGKSSLVRAGLVPRLRRAGRPVAVFTPGRDGAAAMAAARQPWPGHPVLVVDQLEEAFTLGDPQEALAWLRQLSRYARESAPVVVAVRGDHVAALAAEPELARLVERGLHLVAPLDGAGVREVVEGPARSAGLRLEPGLVDLLVRDAEGQPGALPLLSHALAETWRRREDTLLTVDGYRAAGGIRDAVAASAERLYEGVSPEEQADVRWLMLHLVSLSETGEPFRTPLAADVATGLGDARRRMLDLLVRGRLVTSHAQGYDLAHEALVRAWPRLRSWLDEDRAGQQIRRHLAVAAAGWEALDRSESELYRGARLTAALDWLERGQEPLGDTERSFVDASRAAADADVRRLAQEAGRQRAQNRRLRVLVAAALALLVLAGVAWQVAVDRGGAAARGRDAATAAARTAEHESMVARSVALRASDRPVAGLLAVRAWQEQPDVLSESALLSNLPFGSGFLGYRANPFGAFMAAAEVPGQDRFLVASGTSVGLMDPVTGRTTGPVRRYLPAVEVPSVLRVSADGRRAVQLVTPSISTACPPSCPVIAVYDLQPLRAHRRAIETDFTASDVAVSPDGSLVTAVGGEGRWDVRTWETASGRLVAQDRMGVTAVAYSGPDRLLLGARTGPLREVSARTLGLLRLLPVPARTADVRILVAGRTIAVAGTRGQLALDRLSGRRLWSTAGQPGSHGCVLLTVAFRPGRLFCTTGSLVEERDPRTGLLGQTLDSQFGPLGATAVHSASDGSQILVEFQHIGASYARWNLDGPGLGARLLVPGAAAVGGYDPTGRWWLARAADGSTAIHDDQGRRVLRLPPGRAGWVSPDTVAVLGRKPVLVQIPSRRVMGIPVPGASAAYPGGGEGRYAWAVSRRGDTTFVTRFEIGADDVAGPVIELPGVEDARVAADDRRVLVTYHSQGLQGFLREWETREFDALNGAEVSRGLERNASVLLTSDGNVLSGDDDGRIVVGPEIFTDGILLARAKTAVVGVQVSRDRSRVLATSTDQDLYLVDWSSRARLGDPIPTQPPDGVRGGWLRPDGRALLINTPAGVVLWDVTPDGMVEALCALAARNPTYEEWKTFFGDVEAYDEPVCPGYPTAADQVDQTS</sequence>
<evidence type="ECO:0000256" key="1">
    <source>
        <dbReference type="ARBA" id="ARBA00005820"/>
    </source>
</evidence>
<evidence type="ECO:0000313" key="7">
    <source>
        <dbReference type="EMBL" id="MBF4763182.1"/>
    </source>
</evidence>
<keyword evidence="8" id="KW-1185">Reference proteome</keyword>
<dbReference type="Pfam" id="PF20703">
    <property type="entry name" value="nSTAND1"/>
    <property type="match status" value="1"/>
</dbReference>
<feature type="DNA-binding region" description="OmpR/PhoB-type" evidence="5">
    <location>
        <begin position="1"/>
        <end position="87"/>
    </location>
</feature>
<dbReference type="EMBL" id="JADKPN010000003">
    <property type="protein sequence ID" value="MBF4763182.1"/>
    <property type="molecule type" value="Genomic_DNA"/>
</dbReference>
<evidence type="ECO:0000259" key="6">
    <source>
        <dbReference type="PROSITE" id="PS51755"/>
    </source>
</evidence>
<dbReference type="InterPro" id="IPR015943">
    <property type="entry name" value="WD40/YVTN_repeat-like_dom_sf"/>
</dbReference>
<evidence type="ECO:0000313" key="8">
    <source>
        <dbReference type="Proteomes" id="UP000640489"/>
    </source>
</evidence>
<name>A0A930YDX6_9ACTN</name>
<keyword evidence="4" id="KW-0804">Transcription</keyword>
<dbReference type="SUPFAM" id="SSF50969">
    <property type="entry name" value="YVTN repeat-like/Quinoprotein amine dehydrogenase"/>
    <property type="match status" value="2"/>
</dbReference>
<proteinExistence type="inferred from homology"/>
<comment type="caution">
    <text evidence="7">The sequence shown here is derived from an EMBL/GenBank/DDBJ whole genome shotgun (WGS) entry which is preliminary data.</text>
</comment>
<dbReference type="CDD" id="cd15831">
    <property type="entry name" value="BTAD"/>
    <property type="match status" value="1"/>
</dbReference>
<dbReference type="PANTHER" id="PTHR35807:SF1">
    <property type="entry name" value="TRANSCRIPTIONAL REGULATOR REDD"/>
    <property type="match status" value="1"/>
</dbReference>
<evidence type="ECO:0000256" key="2">
    <source>
        <dbReference type="ARBA" id="ARBA00023015"/>
    </source>
</evidence>
<evidence type="ECO:0000256" key="3">
    <source>
        <dbReference type="ARBA" id="ARBA00023125"/>
    </source>
</evidence>
<dbReference type="Pfam" id="PF00486">
    <property type="entry name" value="Trans_reg_C"/>
    <property type="match status" value="1"/>
</dbReference>
<dbReference type="InterPro" id="IPR005158">
    <property type="entry name" value="BTAD"/>
</dbReference>
<dbReference type="InterPro" id="IPR011044">
    <property type="entry name" value="Quino_amine_DH_bsu"/>
</dbReference>